<feature type="region of interest" description="Disordered" evidence="1">
    <location>
        <begin position="594"/>
        <end position="623"/>
    </location>
</feature>
<gene>
    <name evidence="2" type="ORF">SUNI508_07968</name>
</gene>
<name>A0ABR2UUZ6_9PEZI</name>
<comment type="caution">
    <text evidence="2">The sequence shown here is derived from an EMBL/GenBank/DDBJ whole genome shotgun (WGS) entry which is preliminary data.</text>
</comment>
<feature type="region of interest" description="Disordered" evidence="1">
    <location>
        <begin position="430"/>
        <end position="504"/>
    </location>
</feature>
<accession>A0ABR2UUZ6</accession>
<feature type="region of interest" description="Disordered" evidence="1">
    <location>
        <begin position="1"/>
        <end position="41"/>
    </location>
</feature>
<keyword evidence="3" id="KW-1185">Reference proteome</keyword>
<evidence type="ECO:0000256" key="1">
    <source>
        <dbReference type="SAM" id="MobiDB-lite"/>
    </source>
</evidence>
<feature type="region of interest" description="Disordered" evidence="1">
    <location>
        <begin position="363"/>
        <end position="400"/>
    </location>
</feature>
<feature type="region of interest" description="Disordered" evidence="1">
    <location>
        <begin position="262"/>
        <end position="287"/>
    </location>
</feature>
<evidence type="ECO:0000313" key="2">
    <source>
        <dbReference type="EMBL" id="KAK9418480.1"/>
    </source>
</evidence>
<proteinExistence type="predicted"/>
<reference evidence="2 3" key="1">
    <citation type="journal article" date="2024" name="J. Plant Pathol.">
        <title>Sequence and assembly of the genome of Seiridium unicorne, isolate CBS 538.82, causal agent of cypress canker disease.</title>
        <authorList>
            <person name="Scali E."/>
            <person name="Rocca G.D."/>
            <person name="Danti R."/>
            <person name="Garbelotto M."/>
            <person name="Barberini S."/>
            <person name="Baroncelli R."/>
            <person name="Emiliani G."/>
        </authorList>
    </citation>
    <scope>NUCLEOTIDE SEQUENCE [LARGE SCALE GENOMIC DNA]</scope>
    <source>
        <strain evidence="2 3">BM-138-508</strain>
    </source>
</reference>
<evidence type="ECO:0000313" key="3">
    <source>
        <dbReference type="Proteomes" id="UP001408356"/>
    </source>
</evidence>
<dbReference type="Proteomes" id="UP001408356">
    <property type="component" value="Unassembled WGS sequence"/>
</dbReference>
<feature type="compositionally biased region" description="Low complexity" evidence="1">
    <location>
        <begin position="606"/>
        <end position="622"/>
    </location>
</feature>
<organism evidence="2 3">
    <name type="scientific">Seiridium unicorne</name>
    <dbReference type="NCBI Taxonomy" id="138068"/>
    <lineage>
        <taxon>Eukaryota</taxon>
        <taxon>Fungi</taxon>
        <taxon>Dikarya</taxon>
        <taxon>Ascomycota</taxon>
        <taxon>Pezizomycotina</taxon>
        <taxon>Sordariomycetes</taxon>
        <taxon>Xylariomycetidae</taxon>
        <taxon>Amphisphaeriales</taxon>
        <taxon>Sporocadaceae</taxon>
        <taxon>Seiridium</taxon>
    </lineage>
</organism>
<feature type="compositionally biased region" description="Polar residues" evidence="1">
    <location>
        <begin position="275"/>
        <end position="284"/>
    </location>
</feature>
<protein>
    <submittedName>
        <fullName evidence="2">Uncharacterized protein</fullName>
    </submittedName>
</protein>
<dbReference type="EMBL" id="JARVKF010000374">
    <property type="protein sequence ID" value="KAK9418480.1"/>
    <property type="molecule type" value="Genomic_DNA"/>
</dbReference>
<sequence>MSALQLGAATLPKGFRRECDMPRTPEPIDDGNERLASPPRPRFRLKKRNASSHLRAPTQQFLASVAAADVPLPSVEEPDFATADQDMADIFPDIHLPDDDGLDIYQRLRTRAFSPPKTPAIDLPQSLSATKFPDWSIDSSWSDSDLDSSPEYESSRPSTAFSTQTSSSLFSQFSHASEEGDDCISPDVDKGAFVLPDLRNVNEDVSNRKPRKAPWTKAMSSHLWSTYMLYLQDSRVTPINMGKSCIPPNGVCARVAREAKRSWKGSKPTPAVVKSGSSTPTAESSKPYMEWPHTCAATRAHLRELCKLKAAPKHGPTPHMSRSPAPFNMAAHRRWNRRSTPARSPSVFSAQDIAMSLTLSTSETMQPTGPLALLTSSPPEPPTEPLSNNQFSGMPSAHVLSDKLSSGNPFIDHAAEASRMRLGSPFLAKSYGPSSSSSLAENIEPRRQSQTVGPRKLLKSPARLTHSRSGTQKRRSVKGLEDQPRKRPSLATALWGPSANTADPFREATNNIQFSSTNSCESDKLFIPRTAAADPFAPSGALAQATSLFANVNASHLASATTPARLGSPFSTSQTSHSFPNRLSQPTNFNLAGLRRPFATVQQTAESGSETSPTRSSLSSRLAYIDQRLKELRNRSSRRRSQSPPA</sequence>